<evidence type="ECO:0000313" key="3">
    <source>
        <dbReference type="EMBL" id="PXZ01615.1"/>
    </source>
</evidence>
<dbReference type="PANTHER" id="PTHR10458">
    <property type="entry name" value="PEPTIDE DEFORMYLASE"/>
    <property type="match status" value="1"/>
</dbReference>
<dbReference type="InterPro" id="IPR023635">
    <property type="entry name" value="Peptide_deformylase"/>
</dbReference>
<dbReference type="GO" id="GO:0046872">
    <property type="term" value="F:metal ion binding"/>
    <property type="evidence" value="ECO:0007669"/>
    <property type="project" value="UniProtKB-KW"/>
</dbReference>
<evidence type="ECO:0000256" key="1">
    <source>
        <dbReference type="ARBA" id="ARBA00010759"/>
    </source>
</evidence>
<comment type="cofactor">
    <cofactor evidence="2">
        <name>Fe(2+)</name>
        <dbReference type="ChEBI" id="CHEBI:29033"/>
    </cofactor>
    <text evidence="2">Binds 1 Fe(2+) ion.</text>
</comment>
<evidence type="ECO:0000313" key="4">
    <source>
        <dbReference type="Proteomes" id="UP000247565"/>
    </source>
</evidence>
<dbReference type="CDD" id="cd00487">
    <property type="entry name" value="Pep_deformylase"/>
    <property type="match status" value="1"/>
</dbReference>
<keyword evidence="2" id="KW-0378">Hydrolase</keyword>
<keyword evidence="2" id="KW-0408">Iron</keyword>
<feature type="binding site" evidence="2">
    <location>
        <position position="144"/>
    </location>
    <ligand>
        <name>Fe cation</name>
        <dbReference type="ChEBI" id="CHEBI:24875"/>
    </ligand>
</feature>
<dbReference type="GO" id="GO:0042586">
    <property type="term" value="F:peptide deformylase activity"/>
    <property type="evidence" value="ECO:0007669"/>
    <property type="project" value="UniProtKB-UniRule"/>
</dbReference>
<keyword evidence="4" id="KW-1185">Reference proteome</keyword>
<dbReference type="AlphaFoldDB" id="A0A318MXU0"/>
<feature type="binding site" evidence="2">
    <location>
        <position position="98"/>
    </location>
    <ligand>
        <name>Fe cation</name>
        <dbReference type="ChEBI" id="CHEBI:24875"/>
    </ligand>
</feature>
<keyword evidence="2" id="KW-0479">Metal-binding</keyword>
<dbReference type="EC" id="3.5.1.88" evidence="2"/>
<dbReference type="RefSeq" id="WP_110438134.1">
    <property type="nucleotide sequence ID" value="NZ_CP046393.1"/>
</dbReference>
<dbReference type="NCBIfam" id="NF001159">
    <property type="entry name" value="PRK00150.1-3"/>
    <property type="match status" value="1"/>
</dbReference>
<dbReference type="SUPFAM" id="SSF56420">
    <property type="entry name" value="Peptide deformylase"/>
    <property type="match status" value="1"/>
</dbReference>
<comment type="catalytic activity">
    <reaction evidence="2">
        <text>N-terminal N-formyl-L-methionyl-[peptide] + H2O = N-terminal L-methionyl-[peptide] + formate</text>
        <dbReference type="Rhea" id="RHEA:24420"/>
        <dbReference type="Rhea" id="RHEA-COMP:10639"/>
        <dbReference type="Rhea" id="RHEA-COMP:10640"/>
        <dbReference type="ChEBI" id="CHEBI:15377"/>
        <dbReference type="ChEBI" id="CHEBI:15740"/>
        <dbReference type="ChEBI" id="CHEBI:49298"/>
        <dbReference type="ChEBI" id="CHEBI:64731"/>
        <dbReference type="EC" id="3.5.1.88"/>
    </reaction>
</comment>
<gene>
    <name evidence="2" type="primary">def</name>
    <name evidence="3" type="ORF">DK869_00975</name>
</gene>
<organism evidence="3 4">
    <name type="scientific">Commensalibacter melissae</name>
    <dbReference type="NCBI Taxonomy" id="2070537"/>
    <lineage>
        <taxon>Bacteria</taxon>
        <taxon>Pseudomonadati</taxon>
        <taxon>Pseudomonadota</taxon>
        <taxon>Alphaproteobacteria</taxon>
        <taxon>Acetobacterales</taxon>
        <taxon>Acetobacteraceae</taxon>
    </lineage>
</organism>
<dbReference type="PIRSF" id="PIRSF004749">
    <property type="entry name" value="Pep_def"/>
    <property type="match status" value="1"/>
</dbReference>
<feature type="active site" evidence="2">
    <location>
        <position position="141"/>
    </location>
</feature>
<dbReference type="InterPro" id="IPR036821">
    <property type="entry name" value="Peptide_deformylase_sf"/>
</dbReference>
<dbReference type="Pfam" id="PF01327">
    <property type="entry name" value="Pep_deformylase"/>
    <property type="match status" value="1"/>
</dbReference>
<comment type="similarity">
    <text evidence="1 2">Belongs to the polypeptide deformylase family.</text>
</comment>
<dbReference type="EMBL" id="QGLT01000001">
    <property type="protein sequence ID" value="PXZ01615.1"/>
    <property type="molecule type" value="Genomic_DNA"/>
</dbReference>
<protein>
    <recommendedName>
        <fullName evidence="2">Peptide deformylase</fullName>
        <shortName evidence="2">PDF</shortName>
        <ecNumber evidence="2">3.5.1.88</ecNumber>
    </recommendedName>
    <alternativeName>
        <fullName evidence="2">Polypeptide deformylase</fullName>
    </alternativeName>
</protein>
<dbReference type="GO" id="GO:0006412">
    <property type="term" value="P:translation"/>
    <property type="evidence" value="ECO:0007669"/>
    <property type="project" value="UniProtKB-UniRule"/>
</dbReference>
<sequence length="174" mass="20144">MNDDIETRPVLLATNPFLRKKTKIVEKEDLKDVKELLPMMFETMYKAGGIGLAAPQVGIGLRFFVIDLMQNNQSEKIVIINPEVIEKSEELESYKEGCLSFPDQYSDVIRPEKIKINYMDINGSRQEMEADGLLARCIQHETDHLDGILFVDHISSLKRNIIMRKIIKEQKRHR</sequence>
<dbReference type="PANTHER" id="PTHR10458:SF22">
    <property type="entry name" value="PEPTIDE DEFORMYLASE"/>
    <property type="match status" value="1"/>
</dbReference>
<dbReference type="Gene3D" id="3.90.45.10">
    <property type="entry name" value="Peptide deformylase"/>
    <property type="match status" value="1"/>
</dbReference>
<dbReference type="HAMAP" id="MF_00163">
    <property type="entry name" value="Pep_deformylase"/>
    <property type="match status" value="1"/>
</dbReference>
<accession>A0A318MXU0</accession>
<proteinExistence type="inferred from homology"/>
<dbReference type="PRINTS" id="PR01576">
    <property type="entry name" value="PDEFORMYLASE"/>
</dbReference>
<evidence type="ECO:0000256" key="2">
    <source>
        <dbReference type="HAMAP-Rule" id="MF_00163"/>
    </source>
</evidence>
<dbReference type="Proteomes" id="UP000247565">
    <property type="component" value="Unassembled WGS sequence"/>
</dbReference>
<comment type="function">
    <text evidence="2">Removes the formyl group from the N-terminal Met of newly synthesized proteins. Requires at least a dipeptide for an efficient rate of reaction. N-terminal L-methionine is a prerequisite for activity but the enzyme has broad specificity at other positions.</text>
</comment>
<dbReference type="NCBIfam" id="TIGR00079">
    <property type="entry name" value="pept_deformyl"/>
    <property type="match status" value="1"/>
</dbReference>
<reference evidence="3 4" key="1">
    <citation type="submission" date="2018-05" db="EMBL/GenBank/DDBJ databases">
        <title>Reference genomes for bee gut microbiota database.</title>
        <authorList>
            <person name="Ellegaard K.M."/>
        </authorList>
    </citation>
    <scope>NUCLEOTIDE SEQUENCE [LARGE SCALE GENOMIC DNA]</scope>
    <source>
        <strain evidence="3 4">ESL0284</strain>
    </source>
</reference>
<comment type="caution">
    <text evidence="3">The sequence shown here is derived from an EMBL/GenBank/DDBJ whole genome shotgun (WGS) entry which is preliminary data.</text>
</comment>
<keyword evidence="2" id="KW-0648">Protein biosynthesis</keyword>
<feature type="binding site" evidence="2">
    <location>
        <position position="140"/>
    </location>
    <ligand>
        <name>Fe cation</name>
        <dbReference type="ChEBI" id="CHEBI:24875"/>
    </ligand>
</feature>
<name>A0A318MXU0_9PROT</name>
<dbReference type="OrthoDB" id="9804313at2"/>